<keyword evidence="7" id="KW-0732">Signal</keyword>
<dbReference type="Pfam" id="PF00234">
    <property type="entry name" value="Tryp_alpha_amyl"/>
    <property type="match status" value="1"/>
</dbReference>
<name>A0AAV5IR47_9ROSI</name>
<keyword evidence="5" id="KW-1015">Disulfide bond</keyword>
<keyword evidence="4 6" id="KW-0446">Lipid-binding</keyword>
<dbReference type="Proteomes" id="UP001054252">
    <property type="component" value="Unassembled WGS sequence"/>
</dbReference>
<dbReference type="GO" id="GO:0008289">
    <property type="term" value="F:lipid binding"/>
    <property type="evidence" value="ECO:0007669"/>
    <property type="project" value="UniProtKB-KW"/>
</dbReference>
<dbReference type="PANTHER" id="PTHR33076">
    <property type="entry name" value="NON-SPECIFIC LIPID-TRANSFER PROTEIN 2-RELATED"/>
    <property type="match status" value="1"/>
</dbReference>
<feature type="domain" description="Bifunctional inhibitor/plant lipid transfer protein/seed storage helical" evidence="8">
    <location>
        <begin position="28"/>
        <end position="113"/>
    </location>
</feature>
<dbReference type="InterPro" id="IPR036312">
    <property type="entry name" value="Bifun_inhib/LTP/seed_sf"/>
</dbReference>
<accession>A0AAV5IR47</accession>
<evidence type="ECO:0000256" key="1">
    <source>
        <dbReference type="ARBA" id="ARBA00003211"/>
    </source>
</evidence>
<keyword evidence="3 6" id="KW-0813">Transport</keyword>
<evidence type="ECO:0000313" key="9">
    <source>
        <dbReference type="EMBL" id="GKV04342.1"/>
    </source>
</evidence>
<evidence type="ECO:0000256" key="4">
    <source>
        <dbReference type="ARBA" id="ARBA00023121"/>
    </source>
</evidence>
<comment type="function">
    <text evidence="1 6">Plant non-specific lipid-transfer proteins transfer phospholipids as well as galactolipids across membranes. May play a role in wax or cutin deposition in the cell walls of expanding epidermal cells and certain secretory tissues.</text>
</comment>
<comment type="caution">
    <text evidence="9">The sequence shown here is derived from an EMBL/GenBank/DDBJ whole genome shotgun (WGS) entry which is preliminary data.</text>
</comment>
<evidence type="ECO:0000256" key="2">
    <source>
        <dbReference type="ARBA" id="ARBA00009748"/>
    </source>
</evidence>
<dbReference type="PRINTS" id="PR00382">
    <property type="entry name" value="LIPIDTRNSFER"/>
</dbReference>
<dbReference type="CDD" id="cd01960">
    <property type="entry name" value="nsLTP1"/>
    <property type="match status" value="1"/>
</dbReference>
<evidence type="ECO:0000256" key="5">
    <source>
        <dbReference type="ARBA" id="ARBA00023157"/>
    </source>
</evidence>
<dbReference type="InterPro" id="IPR000528">
    <property type="entry name" value="Plant_nsLTP"/>
</dbReference>
<sequence>MAAGLKLVCALMLCMLVAAAPMANALTCGQVSIAMKPCMGYLMSGGDRPPTPCCNGVKSLVSQARTTTDRQQACECLKSAAGAMHNLKRDVAAGLPDKCGVNIPYKISSSTNCKSVK</sequence>
<dbReference type="FunFam" id="1.10.110.10:FF:000002">
    <property type="entry name" value="Non-specific lipid-transfer protein"/>
    <property type="match status" value="1"/>
</dbReference>
<dbReference type="GO" id="GO:0006869">
    <property type="term" value="P:lipid transport"/>
    <property type="evidence" value="ECO:0007669"/>
    <property type="project" value="InterPro"/>
</dbReference>
<feature type="chain" id="PRO_5043551486" description="Non-specific lipid-transfer protein" evidence="7">
    <location>
        <begin position="20"/>
        <end position="117"/>
    </location>
</feature>
<dbReference type="Gene3D" id="1.10.110.10">
    <property type="entry name" value="Plant lipid-transfer and hydrophobic proteins"/>
    <property type="match status" value="1"/>
</dbReference>
<evidence type="ECO:0000259" key="8">
    <source>
        <dbReference type="SMART" id="SM00499"/>
    </source>
</evidence>
<evidence type="ECO:0000256" key="6">
    <source>
        <dbReference type="RuleBase" id="RU000628"/>
    </source>
</evidence>
<reference evidence="9 10" key="1">
    <citation type="journal article" date="2021" name="Commun. Biol.">
        <title>The genome of Shorea leprosula (Dipterocarpaceae) highlights the ecological relevance of drought in aseasonal tropical rainforests.</title>
        <authorList>
            <person name="Ng K.K.S."/>
            <person name="Kobayashi M.J."/>
            <person name="Fawcett J.A."/>
            <person name="Hatakeyama M."/>
            <person name="Paape T."/>
            <person name="Ng C.H."/>
            <person name="Ang C.C."/>
            <person name="Tnah L.H."/>
            <person name="Lee C.T."/>
            <person name="Nishiyama T."/>
            <person name="Sese J."/>
            <person name="O'Brien M.J."/>
            <person name="Copetti D."/>
            <person name="Mohd Noor M.I."/>
            <person name="Ong R.C."/>
            <person name="Putra M."/>
            <person name="Sireger I.Z."/>
            <person name="Indrioko S."/>
            <person name="Kosugi Y."/>
            <person name="Izuno A."/>
            <person name="Isagi Y."/>
            <person name="Lee S.L."/>
            <person name="Shimizu K.K."/>
        </authorList>
    </citation>
    <scope>NUCLEOTIDE SEQUENCE [LARGE SCALE GENOMIC DNA]</scope>
    <source>
        <strain evidence="9">214</strain>
    </source>
</reference>
<evidence type="ECO:0000256" key="7">
    <source>
        <dbReference type="SAM" id="SignalP"/>
    </source>
</evidence>
<dbReference type="SMART" id="SM00499">
    <property type="entry name" value="AAI"/>
    <property type="match status" value="1"/>
</dbReference>
<comment type="similarity">
    <text evidence="2 6">Belongs to the plant LTP family.</text>
</comment>
<dbReference type="EMBL" id="BPVZ01000021">
    <property type="protein sequence ID" value="GKV04342.1"/>
    <property type="molecule type" value="Genomic_DNA"/>
</dbReference>
<feature type="signal peptide" evidence="7">
    <location>
        <begin position="1"/>
        <end position="19"/>
    </location>
</feature>
<evidence type="ECO:0000256" key="3">
    <source>
        <dbReference type="ARBA" id="ARBA00022448"/>
    </source>
</evidence>
<evidence type="ECO:0000313" key="10">
    <source>
        <dbReference type="Proteomes" id="UP001054252"/>
    </source>
</evidence>
<keyword evidence="10" id="KW-1185">Reference proteome</keyword>
<dbReference type="AlphaFoldDB" id="A0AAV5IR47"/>
<dbReference type="PROSITE" id="PS00597">
    <property type="entry name" value="PLANT_LTP"/>
    <property type="match status" value="1"/>
</dbReference>
<proteinExistence type="inferred from homology"/>
<dbReference type="SUPFAM" id="SSF47699">
    <property type="entry name" value="Bifunctional inhibitor/lipid-transfer protein/seed storage 2S albumin"/>
    <property type="match status" value="1"/>
</dbReference>
<organism evidence="9 10">
    <name type="scientific">Rubroshorea leprosula</name>
    <dbReference type="NCBI Taxonomy" id="152421"/>
    <lineage>
        <taxon>Eukaryota</taxon>
        <taxon>Viridiplantae</taxon>
        <taxon>Streptophyta</taxon>
        <taxon>Embryophyta</taxon>
        <taxon>Tracheophyta</taxon>
        <taxon>Spermatophyta</taxon>
        <taxon>Magnoliopsida</taxon>
        <taxon>eudicotyledons</taxon>
        <taxon>Gunneridae</taxon>
        <taxon>Pentapetalae</taxon>
        <taxon>rosids</taxon>
        <taxon>malvids</taxon>
        <taxon>Malvales</taxon>
        <taxon>Dipterocarpaceae</taxon>
        <taxon>Rubroshorea</taxon>
    </lineage>
</organism>
<dbReference type="InterPro" id="IPR016140">
    <property type="entry name" value="Bifunc_inhib/LTP/seed_store"/>
</dbReference>
<gene>
    <name evidence="9" type="ORF">SLEP1_g16504</name>
</gene>
<protein>
    <recommendedName>
        <fullName evidence="6">Non-specific lipid-transfer protein</fullName>
    </recommendedName>
</protein>